<sequence>MIFVRRGKPSGEDLDKGFAKGDSRWRFSEAGNCSASLLKTAPSEHLRSKPVSLLPLACPSSQTDDEGIMERTSAINEFLSALGKSWIKDGRYFSVKTYVEAWRNQPNWLNNPKLSVTFQFDSNWMKIEIDDLQGYGFPYYFDTRRQTMTLVEDDDGPRLRIDGSDERGDFTVVLTPNCLRQAARRLAKARRSLLLIDESEED</sequence>
<name>A0ABV3WHR1_9BURK</name>
<gene>
    <name evidence="1" type="ORF">AB3X84_22470</name>
</gene>
<dbReference type="Proteomes" id="UP001558535">
    <property type="component" value="Unassembled WGS sequence"/>
</dbReference>
<evidence type="ECO:0000313" key="1">
    <source>
        <dbReference type="EMBL" id="MEX3752761.1"/>
    </source>
</evidence>
<proteinExistence type="predicted"/>
<protein>
    <submittedName>
        <fullName evidence="1">Uncharacterized protein</fullName>
    </submittedName>
</protein>
<dbReference type="EMBL" id="JBFPKE010000009">
    <property type="protein sequence ID" value="MEX3752761.1"/>
    <property type="molecule type" value="Genomic_DNA"/>
</dbReference>
<organism evidence="1 2">
    <name type="scientific">Paraburkholderia phenoliruptrix</name>
    <dbReference type="NCBI Taxonomy" id="252970"/>
    <lineage>
        <taxon>Bacteria</taxon>
        <taxon>Pseudomonadati</taxon>
        <taxon>Pseudomonadota</taxon>
        <taxon>Betaproteobacteria</taxon>
        <taxon>Burkholderiales</taxon>
        <taxon>Burkholderiaceae</taxon>
        <taxon>Paraburkholderia</taxon>
    </lineage>
</organism>
<comment type="caution">
    <text evidence="1">The sequence shown here is derived from an EMBL/GenBank/DDBJ whole genome shotgun (WGS) entry which is preliminary data.</text>
</comment>
<keyword evidence="2" id="KW-1185">Reference proteome</keyword>
<accession>A0ABV3WHR1</accession>
<evidence type="ECO:0000313" key="2">
    <source>
        <dbReference type="Proteomes" id="UP001558535"/>
    </source>
</evidence>
<reference evidence="1 2" key="1">
    <citation type="submission" date="2024-07" db="EMBL/GenBank/DDBJ databases">
        <title>A survey of Mimosa microsymbionts across Brazilian biomes reveals a high diversity of Paraburkholderia nodulating endemic species, but also that Cupriavidus is common as a symbiont of widespread species.</title>
        <authorList>
            <person name="Rouws L."/>
            <person name="Barauna A."/>
            <person name="Beukes C."/>
            <person name="Rouws J.R.C."/>
            <person name="De Faria S.M."/>
            <person name="Gross E."/>
            <person name="Bueno Dos Reis Junior F."/>
            <person name="Simon M.F."/>
            <person name="Maluk M."/>
            <person name="Odee D.W."/>
            <person name="Kenicer G."/>
            <person name="Young J.P.W."/>
            <person name="Reis V.M."/>
            <person name="Zilli J."/>
            <person name="James E.K."/>
        </authorList>
    </citation>
    <scope>NUCLEOTIDE SEQUENCE [LARGE SCALE GENOMIC DNA]</scope>
    <source>
        <strain evidence="1 2">BR14375</strain>
    </source>
</reference>
<dbReference type="RefSeq" id="WP_310110578.1">
    <property type="nucleotide sequence ID" value="NZ_CP168531.1"/>
</dbReference>